<accession>A0A419X7C9</accession>
<evidence type="ECO:0000313" key="8">
    <source>
        <dbReference type="Proteomes" id="UP000284531"/>
    </source>
</evidence>
<keyword evidence="3" id="KW-1015">Disulfide bond</keyword>
<evidence type="ECO:0000256" key="4">
    <source>
        <dbReference type="ARBA" id="ARBA00023284"/>
    </source>
</evidence>
<keyword evidence="8" id="KW-1185">Reference proteome</keyword>
<comment type="subcellular location">
    <subcellularLocation>
        <location evidence="1">Cell envelope</location>
    </subcellularLocation>
</comment>
<proteinExistence type="predicted"/>
<reference evidence="7 8" key="1">
    <citation type="submission" date="2018-09" db="EMBL/GenBank/DDBJ databases">
        <title>Genomic Encyclopedia of Archaeal and Bacterial Type Strains, Phase II (KMG-II): from individual species to whole genera.</title>
        <authorList>
            <person name="Goeker M."/>
        </authorList>
    </citation>
    <scope>NUCLEOTIDE SEQUENCE [LARGE SCALE GENOMIC DNA]</scope>
    <source>
        <strain evidence="7 8">DSM 21950</strain>
    </source>
</reference>
<evidence type="ECO:0000256" key="3">
    <source>
        <dbReference type="ARBA" id="ARBA00023157"/>
    </source>
</evidence>
<keyword evidence="4" id="KW-0676">Redox-active center</keyword>
<dbReference type="CDD" id="cd02966">
    <property type="entry name" value="TlpA_like_family"/>
    <property type="match status" value="1"/>
</dbReference>
<dbReference type="InterPro" id="IPR012336">
    <property type="entry name" value="Thioredoxin-like_fold"/>
</dbReference>
<dbReference type="Proteomes" id="UP000284531">
    <property type="component" value="Unassembled WGS sequence"/>
</dbReference>
<evidence type="ECO:0000256" key="1">
    <source>
        <dbReference type="ARBA" id="ARBA00004196"/>
    </source>
</evidence>
<feature type="domain" description="Thioredoxin" evidence="6">
    <location>
        <begin position="326"/>
        <end position="459"/>
    </location>
</feature>
<dbReference type="Pfam" id="PF13905">
    <property type="entry name" value="Thioredoxin_8"/>
    <property type="match status" value="1"/>
</dbReference>
<comment type="caution">
    <text evidence="7">The sequence shown here is derived from an EMBL/GenBank/DDBJ whole genome shotgun (WGS) entry which is preliminary data.</text>
</comment>
<feature type="chain" id="PRO_5019074817" evidence="5">
    <location>
        <begin position="20"/>
        <end position="468"/>
    </location>
</feature>
<evidence type="ECO:0000313" key="7">
    <source>
        <dbReference type="EMBL" id="RKE03674.1"/>
    </source>
</evidence>
<keyword evidence="2" id="KW-0201">Cytochrome c-type biogenesis</keyword>
<evidence type="ECO:0000256" key="5">
    <source>
        <dbReference type="SAM" id="SignalP"/>
    </source>
</evidence>
<dbReference type="InterPro" id="IPR036249">
    <property type="entry name" value="Thioredoxin-like_sf"/>
</dbReference>
<dbReference type="InterPro" id="IPR050553">
    <property type="entry name" value="Thioredoxin_ResA/DsbE_sf"/>
</dbReference>
<dbReference type="OrthoDB" id="1097547at2"/>
<dbReference type="GO" id="GO:0017004">
    <property type="term" value="P:cytochrome complex assembly"/>
    <property type="evidence" value="ECO:0007669"/>
    <property type="project" value="UniProtKB-KW"/>
</dbReference>
<name>A0A419X7C9_9BACT</name>
<evidence type="ECO:0000259" key="6">
    <source>
        <dbReference type="PROSITE" id="PS51352"/>
    </source>
</evidence>
<dbReference type="InterPro" id="IPR013766">
    <property type="entry name" value="Thioredoxin_domain"/>
</dbReference>
<dbReference type="RefSeq" id="WP_120238536.1">
    <property type="nucleotide sequence ID" value="NZ_RAPQ01000008.1"/>
</dbReference>
<keyword evidence="5" id="KW-0732">Signal</keyword>
<evidence type="ECO:0000256" key="2">
    <source>
        <dbReference type="ARBA" id="ARBA00022748"/>
    </source>
</evidence>
<dbReference type="GO" id="GO:0030313">
    <property type="term" value="C:cell envelope"/>
    <property type="evidence" value="ECO:0007669"/>
    <property type="project" value="UniProtKB-SubCell"/>
</dbReference>
<dbReference type="PANTHER" id="PTHR42852">
    <property type="entry name" value="THIOL:DISULFIDE INTERCHANGE PROTEIN DSBE"/>
    <property type="match status" value="1"/>
</dbReference>
<dbReference type="Gene3D" id="3.40.30.10">
    <property type="entry name" value="Glutaredoxin"/>
    <property type="match status" value="1"/>
</dbReference>
<feature type="signal peptide" evidence="5">
    <location>
        <begin position="1"/>
        <end position="19"/>
    </location>
</feature>
<organism evidence="7 8">
    <name type="scientific">Marinifilum flexuosum</name>
    <dbReference type="NCBI Taxonomy" id="1117708"/>
    <lineage>
        <taxon>Bacteria</taxon>
        <taxon>Pseudomonadati</taxon>
        <taxon>Bacteroidota</taxon>
        <taxon>Bacteroidia</taxon>
        <taxon>Marinilabiliales</taxon>
        <taxon>Marinifilaceae</taxon>
    </lineage>
</organism>
<protein>
    <submittedName>
        <fullName evidence="7">Peroxiredoxin</fullName>
    </submittedName>
</protein>
<dbReference type="SUPFAM" id="SSF52833">
    <property type="entry name" value="Thioredoxin-like"/>
    <property type="match status" value="1"/>
</dbReference>
<dbReference type="AlphaFoldDB" id="A0A419X7C9"/>
<dbReference type="EMBL" id="RAPQ01000008">
    <property type="protein sequence ID" value="RKE03674.1"/>
    <property type="molecule type" value="Genomic_DNA"/>
</dbReference>
<sequence>MKNLFFLTFFLLISLATKAEKVVLSGTAKTYAGSTISIMYHTDAFTYTSEKITDFKVDETGKYSVEFDIDKTQLIYLPLEVYKAFLYVEPGKKYELRLPPKQELTPAQKLNPFFEADELMIGIANTEANELNRIVRTLDDKMDSFINQNFYKIYRKKEKSAGIQFSEQLKQEFGSMKNEFFTEYFRYRLGFLEFLSNPNSFLKIENDFFKNQKIQLNNPAYMSLYKKQYGNFFNGYFKQKESLALSNAYKAENTYAEIKKLMQKYPTYDNAQLLDMIIATSTFDSFTRKFIGKEKTLSILQDVMKTSNNNYNKNLCRNFIAKITHLQKNHPAPDFILGGVQLADFKGKYLYLNFCNTQSYPCLQDFKEIEKLKQQFGQHIEFLSIVCDWDVKKWLEFSKNNKYSWKFIPIGDQHQLIHEYKVKAFPSYVLIDPKGNIVKAPAQAPKEYIHLEFLKIARDAARKSQKKH</sequence>
<dbReference type="PANTHER" id="PTHR42852:SF6">
    <property type="entry name" value="THIOL:DISULFIDE INTERCHANGE PROTEIN DSBE"/>
    <property type="match status" value="1"/>
</dbReference>
<gene>
    <name evidence="7" type="ORF">BXY64_0683</name>
</gene>
<dbReference type="PROSITE" id="PS51352">
    <property type="entry name" value="THIOREDOXIN_2"/>
    <property type="match status" value="1"/>
</dbReference>